<feature type="region of interest" description="Disordered" evidence="10">
    <location>
        <begin position="1"/>
        <end position="26"/>
    </location>
</feature>
<dbReference type="Proteomes" id="UP000019763">
    <property type="component" value="Unassembled WGS sequence"/>
</dbReference>
<proteinExistence type="inferred from homology"/>
<keyword evidence="8" id="KW-0333">Golgi apparatus</keyword>
<name>A0A023B3B9_GRENI</name>
<evidence type="ECO:0000256" key="6">
    <source>
        <dbReference type="ARBA" id="ARBA00022968"/>
    </source>
</evidence>
<feature type="compositionally biased region" description="Basic and acidic residues" evidence="10">
    <location>
        <begin position="12"/>
        <end position="26"/>
    </location>
</feature>
<comment type="subcellular location">
    <subcellularLocation>
        <location evidence="1">Golgi apparatus membrane</location>
        <topology evidence="1">Single-pass type II membrane protein</topology>
    </subcellularLocation>
</comment>
<reference evidence="11" key="1">
    <citation type="submission" date="2013-12" db="EMBL/GenBank/DDBJ databases">
        <authorList>
            <person name="Omoto C.K."/>
            <person name="Sibley D."/>
            <person name="Venepally P."/>
            <person name="Hadjithomas M."/>
            <person name="Karamycheva S."/>
            <person name="Brunk B."/>
            <person name="Roos D."/>
            <person name="Caler E."/>
            <person name="Lorenzi H."/>
        </authorList>
    </citation>
    <scope>NUCLEOTIDE SEQUENCE</scope>
</reference>
<dbReference type="VEuPathDB" id="CryptoDB:GNI_116470"/>
<evidence type="ECO:0000313" key="12">
    <source>
        <dbReference type="Proteomes" id="UP000019763"/>
    </source>
</evidence>
<evidence type="ECO:0000256" key="3">
    <source>
        <dbReference type="ARBA" id="ARBA00022676"/>
    </source>
</evidence>
<evidence type="ECO:0000256" key="9">
    <source>
        <dbReference type="ARBA" id="ARBA00023136"/>
    </source>
</evidence>
<dbReference type="AlphaFoldDB" id="A0A023B3B9"/>
<accession>A0A023B3B9</accession>
<protein>
    <submittedName>
        <fullName evidence="11">Galactosyltransferase</fullName>
    </submittedName>
</protein>
<keyword evidence="7" id="KW-1133">Transmembrane helix</keyword>
<dbReference type="Pfam" id="PF01762">
    <property type="entry name" value="Galactosyl_T"/>
    <property type="match status" value="1"/>
</dbReference>
<dbReference type="GO" id="GO:0000139">
    <property type="term" value="C:Golgi membrane"/>
    <property type="evidence" value="ECO:0007669"/>
    <property type="project" value="UniProtKB-SubCell"/>
</dbReference>
<evidence type="ECO:0000256" key="10">
    <source>
        <dbReference type="SAM" id="MobiDB-lite"/>
    </source>
</evidence>
<dbReference type="OrthoDB" id="115198at2759"/>
<keyword evidence="3 11" id="KW-0328">Glycosyltransferase</keyword>
<gene>
    <name evidence="11" type="ORF">GNI_116470</name>
</gene>
<evidence type="ECO:0000256" key="8">
    <source>
        <dbReference type="ARBA" id="ARBA00023034"/>
    </source>
</evidence>
<keyword evidence="12" id="KW-1185">Reference proteome</keyword>
<comment type="similarity">
    <text evidence="2">Belongs to the glycosyltransferase 31 family.</text>
</comment>
<keyword evidence="5" id="KW-0812">Transmembrane</keyword>
<evidence type="ECO:0000256" key="7">
    <source>
        <dbReference type="ARBA" id="ARBA00022989"/>
    </source>
</evidence>
<dbReference type="EMBL" id="AFNH02000864">
    <property type="protein sequence ID" value="EZG55207.1"/>
    <property type="molecule type" value="Genomic_DNA"/>
</dbReference>
<keyword evidence="9" id="KW-0472">Membrane</keyword>
<evidence type="ECO:0000256" key="1">
    <source>
        <dbReference type="ARBA" id="ARBA00004323"/>
    </source>
</evidence>
<dbReference type="GeneID" id="22914155"/>
<dbReference type="InterPro" id="IPR002659">
    <property type="entry name" value="Glyco_trans_31"/>
</dbReference>
<sequence length="451" mass="51024">MADRAEGEEDEKPVREDDKEGVPARFRNRDPLPRILLGPACSELGYVNVLFRTTSREERDTLRELVRAFAAELRLSHDADALDDVYGWLQDHYGDGSKDGLERTRVLRAFFPVGNSREVAAEFRAHSDLIAGDYEDDPLMQAVKAGTVLRYFADCARNREGNGHNREGSGHNREGSGDKRGDRGGEQMDRVPQWQWVVRVDTSVVVNFANLVYYLRSLDSKQIELAAENPFTMPLPAKPKLEDFAHRSFQWLGHAMTGMTAVESQTHFNYEPFYRGASSVFPDYNSAKLYMLNKDTVTVLADEYVHNNTYWNNEDVMVGLMADNFNHRLASLTRGGDTDGDDDVPAVLAPTDVYGLETSYSSAAAVKLCGPKFFVPLRPEDGYSPDAIEEHANIYKKEEHQNIVSDITGCDCTNWIAYPPAKTQDTKALYKYLLNKCPFKDLYWDGELEWL</sequence>
<keyword evidence="6" id="KW-0735">Signal-anchor</keyword>
<dbReference type="RefSeq" id="XP_011131734.1">
    <property type="nucleotide sequence ID" value="XM_011133432.1"/>
</dbReference>
<evidence type="ECO:0000313" key="11">
    <source>
        <dbReference type="EMBL" id="EZG55207.1"/>
    </source>
</evidence>
<feature type="region of interest" description="Disordered" evidence="10">
    <location>
        <begin position="160"/>
        <end position="187"/>
    </location>
</feature>
<comment type="caution">
    <text evidence="11">The sequence shown here is derived from an EMBL/GenBank/DDBJ whole genome shotgun (WGS) entry which is preliminary data.</text>
</comment>
<dbReference type="GO" id="GO:0016758">
    <property type="term" value="F:hexosyltransferase activity"/>
    <property type="evidence" value="ECO:0007669"/>
    <property type="project" value="InterPro"/>
</dbReference>
<evidence type="ECO:0000256" key="5">
    <source>
        <dbReference type="ARBA" id="ARBA00022692"/>
    </source>
</evidence>
<organism evidence="11 12">
    <name type="scientific">Gregarina niphandrodes</name>
    <name type="common">Septate eugregarine</name>
    <dbReference type="NCBI Taxonomy" id="110365"/>
    <lineage>
        <taxon>Eukaryota</taxon>
        <taxon>Sar</taxon>
        <taxon>Alveolata</taxon>
        <taxon>Apicomplexa</taxon>
        <taxon>Conoidasida</taxon>
        <taxon>Gregarinasina</taxon>
        <taxon>Eugregarinorida</taxon>
        <taxon>Gregarinidae</taxon>
        <taxon>Gregarina</taxon>
    </lineage>
</organism>
<evidence type="ECO:0000256" key="2">
    <source>
        <dbReference type="ARBA" id="ARBA00008661"/>
    </source>
</evidence>
<evidence type="ECO:0000256" key="4">
    <source>
        <dbReference type="ARBA" id="ARBA00022679"/>
    </source>
</evidence>
<feature type="compositionally biased region" description="Acidic residues" evidence="10">
    <location>
        <begin position="1"/>
        <end position="11"/>
    </location>
</feature>
<keyword evidence="4" id="KW-0808">Transferase</keyword>